<proteinExistence type="predicted"/>
<evidence type="ECO:0000313" key="1">
    <source>
        <dbReference type="EMBL" id="CEA15302.1"/>
    </source>
</evidence>
<dbReference type="KEGG" id="pbt:ING2E5B_0535"/>
<gene>
    <name evidence="1" type="ORF">ING2E5B_0535</name>
</gene>
<reference evidence="1 2" key="1">
    <citation type="submission" date="2014-08" db="EMBL/GenBank/DDBJ databases">
        <authorList>
            <person name="Wibberg D."/>
        </authorList>
    </citation>
    <scope>NUCLEOTIDE SEQUENCE [LARGE SCALE GENOMIC DNA]</scope>
    <source>
        <strain evidence="2">ING2-E5B</strain>
    </source>
</reference>
<name>A0A098C055_9BACT</name>
<dbReference type="HOGENOM" id="CLU_771304_0_0_10"/>
<evidence type="ECO:0000313" key="2">
    <source>
        <dbReference type="Proteomes" id="UP000032417"/>
    </source>
</evidence>
<dbReference type="EMBL" id="LN515532">
    <property type="protein sequence ID" value="CEA15302.1"/>
    <property type="molecule type" value="Genomic_DNA"/>
</dbReference>
<accession>A0A098C055</accession>
<keyword evidence="2" id="KW-1185">Reference proteome</keyword>
<dbReference type="AlphaFoldDB" id="A0A098C055"/>
<protein>
    <submittedName>
        <fullName evidence="1">Uncharacterized protein</fullName>
    </submittedName>
</protein>
<dbReference type="Proteomes" id="UP000032417">
    <property type="component" value="Chromosome 1"/>
</dbReference>
<organism evidence="1 2">
    <name type="scientific">Fermentimonas caenicola</name>
    <dbReference type="NCBI Taxonomy" id="1562970"/>
    <lineage>
        <taxon>Bacteria</taxon>
        <taxon>Pseudomonadati</taxon>
        <taxon>Bacteroidota</taxon>
        <taxon>Bacteroidia</taxon>
        <taxon>Bacteroidales</taxon>
        <taxon>Dysgonomonadaceae</taxon>
        <taxon>Fermentimonas</taxon>
    </lineage>
</organism>
<dbReference type="STRING" id="1562970.ING2E5B_0535"/>
<sequence length="359" mass="42183">MRSKECLQNEKHTFRYYDLVKKTIYDLYPLRRDKIKTFEYLNRYLYADARYEAESKNCNGDISKENFELIEGEVDPNIAALVRLEILNTILLDDTFIFAYNYLVHGDNTYTNYPKLKGYSPKGVDENTLNNINKLICSYKEDYPKNKLCMFLTDIDNKNYHDKSNYKLSKDYNWWLKAFNMAYEIFDKIRVNSSNVNEALITVEDINTGDDALDLTVKEIICYLSDRYNFDIAKEQRVMLSLLSDFIEDKYIKQLKEADLVSDRNETTTFGALTCSQQTKAIVLILKELGVNFNNTAKIFIARVIKVITGRNLQNIRIRMEINYKDEKDIKDLEVVADFFKELLPSLSKKIKENIKLYS</sequence>